<dbReference type="SUPFAM" id="SSF54523">
    <property type="entry name" value="Pili subunits"/>
    <property type="match status" value="1"/>
</dbReference>
<accession>A0A1J5IC79</accession>
<dbReference type="AlphaFoldDB" id="A0A1J5IC79"/>
<dbReference type="Pfam" id="PF07963">
    <property type="entry name" value="N_methyl"/>
    <property type="match status" value="1"/>
</dbReference>
<dbReference type="Gene3D" id="3.30.700.10">
    <property type="entry name" value="Glycoprotein, Type 4 Pilin"/>
    <property type="match status" value="1"/>
</dbReference>
<evidence type="ECO:0000313" key="2">
    <source>
        <dbReference type="EMBL" id="OIP94805.1"/>
    </source>
</evidence>
<dbReference type="InterPro" id="IPR012902">
    <property type="entry name" value="N_methyl_site"/>
</dbReference>
<dbReference type="InterPro" id="IPR045584">
    <property type="entry name" value="Pilin-like"/>
</dbReference>
<keyword evidence="1" id="KW-0472">Membrane</keyword>
<dbReference type="NCBIfam" id="TIGR02532">
    <property type="entry name" value="IV_pilin_GFxxxE"/>
    <property type="match status" value="1"/>
</dbReference>
<keyword evidence="1" id="KW-1133">Transmembrane helix</keyword>
<sequence>MRTHLSAFTLIETLIAIAIFGILAMVAVKVFFTITKNQTKSNTTSETYTQAQMIMSEFTDSIHQARSVYPDYTTGSQLALRMNDYSIIIYTIGSSQELLLQHETPSDPNPTTLTSDTVKIDHLAFTVTDPLGTKPAAVTIELTVSSAQNSGSKPQLKASTDLQSTIVLRSY</sequence>
<name>A0A1J5IC79_9BACT</name>
<comment type="caution">
    <text evidence="2">The sequence shown here is derived from an EMBL/GenBank/DDBJ whole genome shotgun (WGS) entry which is preliminary data.</text>
</comment>
<feature type="transmembrane region" description="Helical" evidence="1">
    <location>
        <begin position="6"/>
        <end position="32"/>
    </location>
</feature>
<evidence type="ECO:0000313" key="3">
    <source>
        <dbReference type="Proteomes" id="UP000183245"/>
    </source>
</evidence>
<proteinExistence type="predicted"/>
<evidence type="ECO:0008006" key="4">
    <source>
        <dbReference type="Google" id="ProtNLM"/>
    </source>
</evidence>
<dbReference type="STRING" id="1817892.AUK40_06645"/>
<organism evidence="2 3">
    <name type="scientific">Candidatus Wirthbacteria bacterium CG2_30_54_11</name>
    <dbReference type="NCBI Taxonomy" id="1817892"/>
    <lineage>
        <taxon>Bacteria</taxon>
        <taxon>Candidatus Wirthbacteria</taxon>
    </lineage>
</organism>
<reference evidence="2 3" key="1">
    <citation type="journal article" date="2016" name="Environ. Microbiol.">
        <title>Genomic resolution of a cold subsurface aquifer community provides metabolic insights for novel microbes adapted to high CO concentrations.</title>
        <authorList>
            <person name="Probst A.J."/>
            <person name="Castelle C.J."/>
            <person name="Singh A."/>
            <person name="Brown C.T."/>
            <person name="Anantharaman K."/>
            <person name="Sharon I."/>
            <person name="Hug L.A."/>
            <person name="Burstein D."/>
            <person name="Emerson J.B."/>
            <person name="Thomas B.C."/>
            <person name="Banfield J.F."/>
        </authorList>
    </citation>
    <scope>NUCLEOTIDE SEQUENCE [LARGE SCALE GENOMIC DNA]</scope>
    <source>
        <strain evidence="2">CG2_30_54_11</strain>
    </source>
</reference>
<dbReference type="Proteomes" id="UP000183245">
    <property type="component" value="Unassembled WGS sequence"/>
</dbReference>
<protein>
    <recommendedName>
        <fullName evidence="4">Prepilin-type N-terminal cleavage/methylation domain-containing protein</fullName>
    </recommendedName>
</protein>
<gene>
    <name evidence="2" type="ORF">AUK40_06645</name>
</gene>
<dbReference type="EMBL" id="MNZT01000123">
    <property type="protein sequence ID" value="OIP94805.1"/>
    <property type="molecule type" value="Genomic_DNA"/>
</dbReference>
<keyword evidence="1" id="KW-0812">Transmembrane</keyword>
<evidence type="ECO:0000256" key="1">
    <source>
        <dbReference type="SAM" id="Phobius"/>
    </source>
</evidence>